<dbReference type="InterPro" id="IPR027417">
    <property type="entry name" value="P-loop_NTPase"/>
</dbReference>
<keyword evidence="3 5" id="KW-0238">DNA-binding</keyword>
<dbReference type="InterPro" id="IPR019734">
    <property type="entry name" value="TPR_rpt"/>
</dbReference>
<dbReference type="InterPro" id="IPR016032">
    <property type="entry name" value="Sig_transdc_resp-reg_C-effctor"/>
</dbReference>
<organism evidence="7 8">
    <name type="scientific">Sphaerisporangium rhizosphaerae</name>
    <dbReference type="NCBI Taxonomy" id="2269375"/>
    <lineage>
        <taxon>Bacteria</taxon>
        <taxon>Bacillati</taxon>
        <taxon>Actinomycetota</taxon>
        <taxon>Actinomycetes</taxon>
        <taxon>Streptosporangiales</taxon>
        <taxon>Streptosporangiaceae</taxon>
        <taxon>Sphaerisporangium</taxon>
    </lineage>
</organism>
<dbReference type="InterPro" id="IPR005158">
    <property type="entry name" value="BTAD"/>
</dbReference>
<dbReference type="Proteomes" id="UP001596496">
    <property type="component" value="Unassembled WGS sequence"/>
</dbReference>
<comment type="similarity">
    <text evidence="1">Belongs to the AfsR/DnrI/RedD regulatory family.</text>
</comment>
<dbReference type="CDD" id="cd15831">
    <property type="entry name" value="BTAD"/>
    <property type="match status" value="1"/>
</dbReference>
<dbReference type="RefSeq" id="WP_380830559.1">
    <property type="nucleotide sequence ID" value="NZ_JBHTCG010000031.1"/>
</dbReference>
<sequence>MEFRIMGSLQVQDGARDRTPTAPKHRDLLAVFVLNARRPMTLARLRGLLWPREDGDRSDSLLRGYIGRLRQLLGKDVITTTSGTYTLAIEEDRLDVHRFRRLVERGLRAAREGQDVQARSHLREALDLWRGPVLEDVDPDGHRWVETTALREELEELRLLAVERSVDLDLKAGHHRELVPDLRQLTRWHPMWQRFHGQYMLALYRSGRRVEALEAYTRLREALDEGHALEPDPALQLLYHRMLHDDVSLHVSAGPPVLLPYDVAHFTGRQDLLERLDRLTADPAAPATVVVHGQAGAGKSALAVHAAWRGRDRFPDGVFYADLRGDHGRPVDPGAVLSDFLRWLGCPAQAVPATLEHRARLFRAYTADRRLLLLLDNAADEGQVRPLLTSCPAFVTSRSALGGLTDAVRLPVDVLGDDDALEVLEVLIGPERASAERPAMVRLGRICGGLPIALRIAGARLAARPAWTVEHLVGLLDDEHLRLDLLHSGDQTVRSVYSIGYEGLPDKARRMLRMLGAISAPDFAGWVAAHFGDEAETLVDAGLLETHTIDVAGQVRYRMHDLTRLYAREQLVAQSGENAVRDTLIGLLSVVMTRVQASRFPLLSTGPADHPLSVTALHPLPARPGSRSQTFVTTDIRTSVTWLIAERDFLTGLVEDLHKAGLWDGARRLAHLLVPFLERHRFLDAWRHIGELALDAARQAGDPRAEALALRDLGDLHRAEHRWDLAHERLRLALSMFLRADAAKDIAHTRRRLGQALLELGRPADAERNLTACLATFDGHPSDGENGRGAAEAHRALGIVLHRTGRLDEAAAHLSTAVSLLSGLRDRHGQADALLDLASVRMSQELVPEARSLGEQARGIAVRLGDRLLDAAALTTLAEVNLAEGAVERAGELAGEALEIFQSVADDRGRSRALDILRRTGDPHP</sequence>
<feature type="DNA-binding region" description="OmpR/PhoB-type" evidence="5">
    <location>
        <begin position="1"/>
        <end position="90"/>
    </location>
</feature>
<feature type="domain" description="OmpR/PhoB-type" evidence="6">
    <location>
        <begin position="1"/>
        <end position="90"/>
    </location>
</feature>
<protein>
    <submittedName>
        <fullName evidence="7">BTAD domain-containing putative transcriptional regulator</fullName>
    </submittedName>
</protein>
<dbReference type="Gene3D" id="1.10.10.10">
    <property type="entry name" value="Winged helix-like DNA-binding domain superfamily/Winged helix DNA-binding domain"/>
    <property type="match status" value="1"/>
</dbReference>
<dbReference type="InterPro" id="IPR001867">
    <property type="entry name" value="OmpR/PhoB-type_DNA-bd"/>
</dbReference>
<evidence type="ECO:0000256" key="3">
    <source>
        <dbReference type="ARBA" id="ARBA00023125"/>
    </source>
</evidence>
<dbReference type="PRINTS" id="PR00364">
    <property type="entry name" value="DISEASERSIST"/>
</dbReference>
<dbReference type="InterPro" id="IPR011990">
    <property type="entry name" value="TPR-like_helical_dom_sf"/>
</dbReference>
<keyword evidence="2" id="KW-0805">Transcription regulation</keyword>
<reference evidence="8" key="1">
    <citation type="journal article" date="2019" name="Int. J. Syst. Evol. Microbiol.">
        <title>The Global Catalogue of Microorganisms (GCM) 10K type strain sequencing project: providing services to taxonomists for standard genome sequencing and annotation.</title>
        <authorList>
            <consortium name="The Broad Institute Genomics Platform"/>
            <consortium name="The Broad Institute Genome Sequencing Center for Infectious Disease"/>
            <person name="Wu L."/>
            <person name="Ma J."/>
        </authorList>
    </citation>
    <scope>NUCLEOTIDE SEQUENCE [LARGE SCALE GENOMIC DNA]</scope>
    <source>
        <strain evidence="8">CECT 7649</strain>
    </source>
</reference>
<dbReference type="InterPro" id="IPR051677">
    <property type="entry name" value="AfsR-DnrI-RedD_regulator"/>
</dbReference>
<dbReference type="SUPFAM" id="SSF46894">
    <property type="entry name" value="C-terminal effector domain of the bipartite response regulators"/>
    <property type="match status" value="1"/>
</dbReference>
<evidence type="ECO:0000256" key="2">
    <source>
        <dbReference type="ARBA" id="ARBA00023015"/>
    </source>
</evidence>
<evidence type="ECO:0000313" key="8">
    <source>
        <dbReference type="Proteomes" id="UP001596496"/>
    </source>
</evidence>
<dbReference type="SUPFAM" id="SSF48452">
    <property type="entry name" value="TPR-like"/>
    <property type="match status" value="3"/>
</dbReference>
<dbReference type="Gene3D" id="1.25.40.10">
    <property type="entry name" value="Tetratricopeptide repeat domain"/>
    <property type="match status" value="3"/>
</dbReference>
<dbReference type="PANTHER" id="PTHR35807:SF1">
    <property type="entry name" value="TRANSCRIPTIONAL REGULATOR REDD"/>
    <property type="match status" value="1"/>
</dbReference>
<dbReference type="SMART" id="SM00862">
    <property type="entry name" value="Trans_reg_C"/>
    <property type="match status" value="1"/>
</dbReference>
<comment type="caution">
    <text evidence="7">The sequence shown here is derived from an EMBL/GenBank/DDBJ whole genome shotgun (WGS) entry which is preliminary data.</text>
</comment>
<dbReference type="Pfam" id="PF03704">
    <property type="entry name" value="BTAD"/>
    <property type="match status" value="1"/>
</dbReference>
<dbReference type="Pfam" id="PF00486">
    <property type="entry name" value="Trans_reg_C"/>
    <property type="match status" value="1"/>
</dbReference>
<name>A0ABW2PET4_9ACTN</name>
<dbReference type="SMART" id="SM00028">
    <property type="entry name" value="TPR"/>
    <property type="match status" value="3"/>
</dbReference>
<dbReference type="InterPro" id="IPR036388">
    <property type="entry name" value="WH-like_DNA-bd_sf"/>
</dbReference>
<keyword evidence="4" id="KW-0804">Transcription</keyword>
<dbReference type="PROSITE" id="PS51755">
    <property type="entry name" value="OMPR_PHOB"/>
    <property type="match status" value="1"/>
</dbReference>
<gene>
    <name evidence="7" type="ORF">ACFQSB_31845</name>
</gene>
<evidence type="ECO:0000259" key="6">
    <source>
        <dbReference type="PROSITE" id="PS51755"/>
    </source>
</evidence>
<dbReference type="Pfam" id="PF13432">
    <property type="entry name" value="TPR_16"/>
    <property type="match status" value="1"/>
</dbReference>
<dbReference type="SUPFAM" id="SSF52540">
    <property type="entry name" value="P-loop containing nucleoside triphosphate hydrolases"/>
    <property type="match status" value="1"/>
</dbReference>
<evidence type="ECO:0000256" key="5">
    <source>
        <dbReference type="PROSITE-ProRule" id="PRU01091"/>
    </source>
</evidence>
<evidence type="ECO:0000256" key="1">
    <source>
        <dbReference type="ARBA" id="ARBA00005820"/>
    </source>
</evidence>
<dbReference type="PANTHER" id="PTHR35807">
    <property type="entry name" value="TRANSCRIPTIONAL REGULATOR REDD-RELATED"/>
    <property type="match status" value="1"/>
</dbReference>
<dbReference type="SMART" id="SM01043">
    <property type="entry name" value="BTAD"/>
    <property type="match status" value="1"/>
</dbReference>
<dbReference type="Gene3D" id="3.40.50.300">
    <property type="entry name" value="P-loop containing nucleotide triphosphate hydrolases"/>
    <property type="match status" value="1"/>
</dbReference>
<evidence type="ECO:0000313" key="7">
    <source>
        <dbReference type="EMBL" id="MFC7386841.1"/>
    </source>
</evidence>
<keyword evidence="8" id="KW-1185">Reference proteome</keyword>
<proteinExistence type="inferred from homology"/>
<evidence type="ECO:0000256" key="4">
    <source>
        <dbReference type="ARBA" id="ARBA00023163"/>
    </source>
</evidence>
<dbReference type="EMBL" id="JBHTCG010000031">
    <property type="protein sequence ID" value="MFC7386841.1"/>
    <property type="molecule type" value="Genomic_DNA"/>
</dbReference>
<accession>A0ABW2PET4</accession>